<evidence type="ECO:0000313" key="1">
    <source>
        <dbReference type="EMBL" id="SMC50229.1"/>
    </source>
</evidence>
<gene>
    <name evidence="1" type="ORF">SAMN06297397_1089</name>
</gene>
<proteinExistence type="predicted"/>
<name>A0AC61PJU6_9FIRM</name>
<comment type="caution">
    <text evidence="1">The sequence shown here is derived from an EMBL/GenBank/DDBJ whole genome shotgun (WGS) entry which is preliminary data.</text>
</comment>
<keyword evidence="2" id="KW-1185">Reference proteome</keyword>
<sequence length="408" mass="43318">MKTGKNFRKFLLLWSGELISSIGGGLTSFGLGVYIFRQTGSAASMAAVTLLGFLPTLLLSVPAGVLADRYDRRLLMMIGDGCSAVGILYILLCMMSGGATLSQICTGVFISSFFSALLEPSFRATITDLLTREEYSRASGLVSLAGSARYLFSPVIAGFLLTISDIKLLLIIDICTFFLTVVSTAVVRKGIGSKAAEKKDSFLQSMKAGWRVLRANRGILILVAISSAITLFMGVFQILAEPLILSFADAKTLGIAETICACGMLVSGVLLGVKGLKGHYVRILGLTFIAAGLFMLGFGLFESIIPICLFGFLFFMTLPLANNCLDYLMRTNIPEDAQGRAWGLIGFISQLGYVVAYALAGTAADTLGQIGERGVGRGAALVIMIAGICMAATAAAILIPKNIRKLEQ</sequence>
<reference evidence="1" key="1">
    <citation type="submission" date="2017-04" db="EMBL/GenBank/DDBJ databases">
        <authorList>
            <person name="Varghese N."/>
            <person name="Submissions S."/>
        </authorList>
    </citation>
    <scope>NUCLEOTIDE SEQUENCE</scope>
    <source>
        <strain evidence="1">WTE2008</strain>
    </source>
</reference>
<dbReference type="EMBL" id="FWXZ01000002">
    <property type="protein sequence ID" value="SMC50229.1"/>
    <property type="molecule type" value="Genomic_DNA"/>
</dbReference>
<organism evidence="1 2">
    <name type="scientific">Aristaeella lactis</name>
    <dbReference type="NCBI Taxonomy" id="3046383"/>
    <lineage>
        <taxon>Bacteria</taxon>
        <taxon>Bacillati</taxon>
        <taxon>Bacillota</taxon>
        <taxon>Clostridia</taxon>
        <taxon>Eubacteriales</taxon>
        <taxon>Aristaeellaceae</taxon>
        <taxon>Aristaeella</taxon>
    </lineage>
</organism>
<evidence type="ECO:0000313" key="2">
    <source>
        <dbReference type="Proteomes" id="UP000192328"/>
    </source>
</evidence>
<accession>A0AC61PJU6</accession>
<dbReference type="Proteomes" id="UP000192328">
    <property type="component" value="Unassembled WGS sequence"/>
</dbReference>
<protein>
    <submittedName>
        <fullName evidence="1">Major Facilitator Superfamily protein</fullName>
    </submittedName>
</protein>